<comment type="similarity">
    <text evidence="1">Belongs to the non-flavoprotein flavin reductase family.</text>
</comment>
<dbReference type="RefSeq" id="WP_009475734.1">
    <property type="nucleotide sequence ID" value="NZ_CP008947.1"/>
</dbReference>
<keyword evidence="2" id="KW-0560">Oxidoreductase</keyword>
<dbReference type="InterPro" id="IPR012349">
    <property type="entry name" value="Split_barrel_FMN-bd"/>
</dbReference>
<gene>
    <name evidence="4" type="ORF">EP51_27555</name>
</gene>
<dbReference type="SMART" id="SM00903">
    <property type="entry name" value="Flavin_Reduct"/>
    <property type="match status" value="1"/>
</dbReference>
<reference evidence="4 5" key="1">
    <citation type="submission" date="2014-07" db="EMBL/GenBank/DDBJ databases">
        <title>Genome Sequence of Rhodococcus opacus Strain R7, a Biodegrader of Mono- and Polycyclic Aromatic Hydrocarbons.</title>
        <authorList>
            <person name="Di Gennaro P."/>
            <person name="Zampolli J."/>
            <person name="Presti I."/>
            <person name="Cappelletti M."/>
            <person name="D'Ursi P."/>
            <person name="Orro A."/>
            <person name="Mezzelani A."/>
            <person name="Milanesi L."/>
        </authorList>
    </citation>
    <scope>NUCLEOTIDE SEQUENCE [LARGE SCALE GENOMIC DNA]</scope>
    <source>
        <strain evidence="4 5">R7</strain>
    </source>
</reference>
<dbReference type="GO" id="GO:0042602">
    <property type="term" value="F:riboflavin reductase (NADPH) activity"/>
    <property type="evidence" value="ECO:0007669"/>
    <property type="project" value="TreeGrafter"/>
</dbReference>
<name>A0A076EXU2_RHOOP</name>
<protein>
    <submittedName>
        <fullName evidence="4">Flavin reductase</fullName>
    </submittedName>
</protein>
<feature type="domain" description="Flavin reductase like" evidence="3">
    <location>
        <begin position="11"/>
        <end position="158"/>
    </location>
</feature>
<dbReference type="GO" id="GO:0010181">
    <property type="term" value="F:FMN binding"/>
    <property type="evidence" value="ECO:0007669"/>
    <property type="project" value="InterPro"/>
</dbReference>
<dbReference type="SUPFAM" id="SSF50475">
    <property type="entry name" value="FMN-binding split barrel"/>
    <property type="match status" value="1"/>
</dbReference>
<dbReference type="InterPro" id="IPR050268">
    <property type="entry name" value="NADH-dep_flavin_reductase"/>
</dbReference>
<dbReference type="PANTHER" id="PTHR30466:SF11">
    <property type="entry name" value="FLAVIN-DEPENDENT MONOOXYGENASE, REDUCTASE SUBUNIT HSAB"/>
    <property type="match status" value="1"/>
</dbReference>
<dbReference type="PANTHER" id="PTHR30466">
    <property type="entry name" value="FLAVIN REDUCTASE"/>
    <property type="match status" value="1"/>
</dbReference>
<sequence length="164" mass="16939">MIDLGKFKDIMAYAPGPATVVTATGDDGRHQGLTMSAVCSVSLDPPLVLACLDHGSNTLQAVRSSGSFTVNYIADGHESVALAFAVKSDSKFDGHAWSAPDGGLGGPVLAENTAAFAVCRVEQMVEAGDHTIVVGAVVDGGVREDCHALAYARREFFTAVGSQV</sequence>
<proteinExistence type="inferred from homology"/>
<evidence type="ECO:0000256" key="1">
    <source>
        <dbReference type="ARBA" id="ARBA00008898"/>
    </source>
</evidence>
<dbReference type="Proteomes" id="UP000028488">
    <property type="component" value="Chromosome"/>
</dbReference>
<dbReference type="Gene3D" id="2.30.110.10">
    <property type="entry name" value="Electron Transport, Fmn-binding Protein, Chain A"/>
    <property type="match status" value="1"/>
</dbReference>
<organism evidence="4 5">
    <name type="scientific">Rhodococcus opacus</name>
    <name type="common">Nocardia opaca</name>
    <dbReference type="NCBI Taxonomy" id="37919"/>
    <lineage>
        <taxon>Bacteria</taxon>
        <taxon>Bacillati</taxon>
        <taxon>Actinomycetota</taxon>
        <taxon>Actinomycetes</taxon>
        <taxon>Mycobacteriales</taxon>
        <taxon>Nocardiaceae</taxon>
        <taxon>Rhodococcus</taxon>
    </lineage>
</organism>
<evidence type="ECO:0000256" key="2">
    <source>
        <dbReference type="ARBA" id="ARBA00023002"/>
    </source>
</evidence>
<evidence type="ECO:0000259" key="3">
    <source>
        <dbReference type="SMART" id="SM00903"/>
    </source>
</evidence>
<dbReference type="EMBL" id="CP008947">
    <property type="protein sequence ID" value="AII08174.1"/>
    <property type="molecule type" value="Genomic_DNA"/>
</dbReference>
<dbReference type="InterPro" id="IPR002563">
    <property type="entry name" value="Flavin_Rdtase-like_dom"/>
</dbReference>
<dbReference type="eggNOG" id="COG1853">
    <property type="taxonomic scope" value="Bacteria"/>
</dbReference>
<dbReference type="AlphaFoldDB" id="A0A076EXU2"/>
<evidence type="ECO:0000313" key="4">
    <source>
        <dbReference type="EMBL" id="AII08174.1"/>
    </source>
</evidence>
<evidence type="ECO:0000313" key="5">
    <source>
        <dbReference type="Proteomes" id="UP000028488"/>
    </source>
</evidence>
<dbReference type="Pfam" id="PF01613">
    <property type="entry name" value="Flavin_Reduct"/>
    <property type="match status" value="1"/>
</dbReference>
<accession>A0A076EXU2</accession>